<dbReference type="Gene3D" id="3.90.640.10">
    <property type="entry name" value="Actin, Chain A, domain 4"/>
    <property type="match status" value="1"/>
</dbReference>
<dbReference type="RefSeq" id="XP_001323976.1">
    <property type="nucleotide sequence ID" value="XM_001323941.1"/>
</dbReference>
<proteinExistence type="predicted"/>
<name>A2E6E0_TRIV3</name>
<dbReference type="PANTHER" id="PTHR45639">
    <property type="entry name" value="HSC70CB, ISOFORM G-RELATED"/>
    <property type="match status" value="1"/>
</dbReference>
<dbReference type="KEGG" id="tva:4769703"/>
<dbReference type="GO" id="GO:0005634">
    <property type="term" value="C:nucleus"/>
    <property type="evidence" value="ECO:0000318"/>
    <property type="project" value="GO_Central"/>
</dbReference>
<keyword evidence="1" id="KW-0547">Nucleotide-binding</keyword>
<dbReference type="Gene3D" id="3.30.420.40">
    <property type="match status" value="2"/>
</dbReference>
<sequence length="554" mass="63557">MNHSIHCVGIDLGHKNAIVAVNTNGIIKVCADSSSTKIFPTLISYGEERRFFGDQAQLNQPDNISFTIANLRKLIGLQYNSPDRERIEPDFRFSLCKLENELTGIWCRNFPKPNAFSPEQCIASFLKHLINIAKKEENDPEVNKLYLSVDPDCSNIQRIGLLNAAKIAGIDCELVTSTVAAGAAYIHSHTDKIEQDPYQSKTIYVVDIGDSSLKVSILKLFQNSIEVIAHQQKNEISGRKITELLTEYLLNKISQKYFINLRNDLRNKSSSMHQFLKSVENAKKILSANTSVQFEYQYGDKYISFPINREDFEDIIEEYAEYCASFVNELIETSDDFPTFIELIGGTSRIPLFRKKIEEIGIKVVSNINVDECVAIGCAMKPSLQIADILYRPIEIESENIIVFDALEFIPTITKSFNKIVNFSCKVKVESNGSDYKVYVDSNGVFRVNYDINYVKVTIPNDFSENQIKEFRKIEKSLKKRDKNVIESDHLKIMLESKIYEAEGIFRDMINELMKNKKFMNEEQLSKEKELKKKELLKIFEFHKLDQIANENRK</sequence>
<gene>
    <name evidence="3" type="ORF">TVAG_106480</name>
</gene>
<dbReference type="FunFam" id="3.90.640.10:FF:000021">
    <property type="entry name" value="Heat shock protein 14"/>
    <property type="match status" value="1"/>
</dbReference>
<evidence type="ECO:0000313" key="4">
    <source>
        <dbReference type="Proteomes" id="UP000001542"/>
    </source>
</evidence>
<reference evidence="3" key="2">
    <citation type="journal article" date="2007" name="Science">
        <title>Draft genome sequence of the sexually transmitted pathogen Trichomonas vaginalis.</title>
        <authorList>
            <person name="Carlton J.M."/>
            <person name="Hirt R.P."/>
            <person name="Silva J.C."/>
            <person name="Delcher A.L."/>
            <person name="Schatz M."/>
            <person name="Zhao Q."/>
            <person name="Wortman J.R."/>
            <person name="Bidwell S.L."/>
            <person name="Alsmark U.C.M."/>
            <person name="Besteiro S."/>
            <person name="Sicheritz-Ponten T."/>
            <person name="Noel C.J."/>
            <person name="Dacks J.B."/>
            <person name="Foster P.G."/>
            <person name="Simillion C."/>
            <person name="Van de Peer Y."/>
            <person name="Miranda-Saavedra D."/>
            <person name="Barton G.J."/>
            <person name="Westrop G.D."/>
            <person name="Mueller S."/>
            <person name="Dessi D."/>
            <person name="Fiori P.L."/>
            <person name="Ren Q."/>
            <person name="Paulsen I."/>
            <person name="Zhang H."/>
            <person name="Bastida-Corcuera F.D."/>
            <person name="Simoes-Barbosa A."/>
            <person name="Brown M.T."/>
            <person name="Hayes R.D."/>
            <person name="Mukherjee M."/>
            <person name="Okumura C.Y."/>
            <person name="Schneider R."/>
            <person name="Smith A.J."/>
            <person name="Vanacova S."/>
            <person name="Villalvazo M."/>
            <person name="Haas B.J."/>
            <person name="Pertea M."/>
            <person name="Feldblyum T.V."/>
            <person name="Utterback T.R."/>
            <person name="Shu C.L."/>
            <person name="Osoegawa K."/>
            <person name="de Jong P.J."/>
            <person name="Hrdy I."/>
            <person name="Horvathova L."/>
            <person name="Zubacova Z."/>
            <person name="Dolezal P."/>
            <person name="Malik S.B."/>
            <person name="Logsdon J.M. Jr."/>
            <person name="Henze K."/>
            <person name="Gupta A."/>
            <person name="Wang C.C."/>
            <person name="Dunne R.L."/>
            <person name="Upcroft J.A."/>
            <person name="Upcroft P."/>
            <person name="White O."/>
            <person name="Salzberg S.L."/>
            <person name="Tang P."/>
            <person name="Chiu C.-H."/>
            <person name="Lee Y.-S."/>
            <person name="Embley T.M."/>
            <person name="Coombs G.H."/>
            <person name="Mottram J.C."/>
            <person name="Tachezy J."/>
            <person name="Fraser-Liggett C.M."/>
            <person name="Johnson P.J."/>
        </authorList>
    </citation>
    <scope>NUCLEOTIDE SEQUENCE [LARGE SCALE GENOMIC DNA]</scope>
    <source>
        <strain evidence="3">G3</strain>
    </source>
</reference>
<dbReference type="SMR" id="A2E6E0"/>
<dbReference type="InterPro" id="IPR043129">
    <property type="entry name" value="ATPase_NBD"/>
</dbReference>
<dbReference type="GO" id="GO:0140662">
    <property type="term" value="F:ATP-dependent protein folding chaperone"/>
    <property type="evidence" value="ECO:0007669"/>
    <property type="project" value="InterPro"/>
</dbReference>
<reference evidence="3" key="1">
    <citation type="submission" date="2006-10" db="EMBL/GenBank/DDBJ databases">
        <authorList>
            <person name="Amadeo P."/>
            <person name="Zhao Q."/>
            <person name="Wortman J."/>
            <person name="Fraser-Liggett C."/>
            <person name="Carlton J."/>
        </authorList>
    </citation>
    <scope>NUCLEOTIDE SEQUENCE</scope>
    <source>
        <strain evidence="3">G3</strain>
    </source>
</reference>
<dbReference type="GO" id="GO:0005524">
    <property type="term" value="F:ATP binding"/>
    <property type="evidence" value="ECO:0007669"/>
    <property type="project" value="UniProtKB-KW"/>
</dbReference>
<evidence type="ECO:0000313" key="3">
    <source>
        <dbReference type="EMBL" id="EAY11753.1"/>
    </source>
</evidence>
<dbReference type="VEuPathDB" id="TrichDB:TVAG_106480"/>
<evidence type="ECO:0000256" key="1">
    <source>
        <dbReference type="ARBA" id="ARBA00022741"/>
    </source>
</evidence>
<dbReference type="eggNOG" id="KOG0103">
    <property type="taxonomic scope" value="Eukaryota"/>
</dbReference>
<dbReference type="Proteomes" id="UP000001542">
    <property type="component" value="Unassembled WGS sequence"/>
</dbReference>
<dbReference type="Pfam" id="PF00012">
    <property type="entry name" value="HSP70"/>
    <property type="match status" value="1"/>
</dbReference>
<dbReference type="InterPro" id="IPR013126">
    <property type="entry name" value="Hsp_70_fam"/>
</dbReference>
<protein>
    <submittedName>
        <fullName evidence="3">DnaK protein</fullName>
    </submittedName>
</protein>
<dbReference type="PANTHER" id="PTHR45639:SF4">
    <property type="entry name" value="HSC70CB, ISOFORM G"/>
    <property type="match status" value="1"/>
</dbReference>
<dbReference type="EMBL" id="DS113313">
    <property type="protein sequence ID" value="EAY11753.1"/>
    <property type="molecule type" value="Genomic_DNA"/>
</dbReference>
<organism evidence="3 4">
    <name type="scientific">Trichomonas vaginalis (strain ATCC PRA-98 / G3)</name>
    <dbReference type="NCBI Taxonomy" id="412133"/>
    <lineage>
        <taxon>Eukaryota</taxon>
        <taxon>Metamonada</taxon>
        <taxon>Parabasalia</taxon>
        <taxon>Trichomonadida</taxon>
        <taxon>Trichomonadidae</taxon>
        <taxon>Trichomonas</taxon>
    </lineage>
</organism>
<dbReference type="GO" id="GO:0000774">
    <property type="term" value="F:adenyl-nucleotide exchange factor activity"/>
    <property type="evidence" value="ECO:0000318"/>
    <property type="project" value="GO_Central"/>
</dbReference>
<dbReference type="OrthoDB" id="434160at2759"/>
<dbReference type="AlphaFoldDB" id="A2E6E0"/>
<dbReference type="STRING" id="5722.A2E6E0"/>
<dbReference type="GO" id="GO:0005829">
    <property type="term" value="C:cytosol"/>
    <property type="evidence" value="ECO:0000318"/>
    <property type="project" value="GO_Central"/>
</dbReference>
<keyword evidence="2" id="KW-0067">ATP-binding</keyword>
<dbReference type="PRINTS" id="PR00301">
    <property type="entry name" value="HEATSHOCK70"/>
</dbReference>
<dbReference type="Gene3D" id="3.30.30.30">
    <property type="match status" value="1"/>
</dbReference>
<evidence type="ECO:0000256" key="2">
    <source>
        <dbReference type="ARBA" id="ARBA00022840"/>
    </source>
</evidence>
<dbReference type="InParanoid" id="A2E6E0"/>
<accession>A2E6E0</accession>
<dbReference type="GO" id="GO:0006457">
    <property type="term" value="P:protein folding"/>
    <property type="evidence" value="ECO:0000318"/>
    <property type="project" value="GO_Central"/>
</dbReference>
<dbReference type="SUPFAM" id="SSF53067">
    <property type="entry name" value="Actin-like ATPase domain"/>
    <property type="match status" value="2"/>
</dbReference>
<dbReference type="VEuPathDB" id="TrichDB:TVAGG3_0039680"/>
<keyword evidence="4" id="KW-1185">Reference proteome</keyword>